<sequence length="93" mass="11091">MFTHPSDKPKRLWVMWQAHGESGTAARRQEQMTEGFFTENVARMRVRREDAGVKIGPQSYVVKDGERWEVFGYPTEYRMSRRTGHFDYTMRRS</sequence>
<protein>
    <submittedName>
        <fullName evidence="1">Minor capsid protein</fullName>
    </submittedName>
</protein>
<name>A0A8S5MD92_9CAUD</name>
<accession>A0A8S5MD92</accession>
<reference evidence="1" key="1">
    <citation type="journal article" date="2021" name="Proc. Natl. Acad. Sci. U.S.A.">
        <title>A Catalog of Tens of Thousands of Viruses from Human Metagenomes Reveals Hidden Associations with Chronic Diseases.</title>
        <authorList>
            <person name="Tisza M.J."/>
            <person name="Buck C.B."/>
        </authorList>
    </citation>
    <scope>NUCLEOTIDE SEQUENCE</scope>
    <source>
        <strain evidence="1">CtDyb2</strain>
    </source>
</reference>
<proteinExistence type="predicted"/>
<dbReference type="EMBL" id="BK014875">
    <property type="protein sequence ID" value="DAD79899.1"/>
    <property type="molecule type" value="Genomic_DNA"/>
</dbReference>
<organism evidence="1">
    <name type="scientific">Siphoviridae sp. ctDyb2</name>
    <dbReference type="NCBI Taxonomy" id="2826201"/>
    <lineage>
        <taxon>Viruses</taxon>
        <taxon>Duplodnaviria</taxon>
        <taxon>Heunggongvirae</taxon>
        <taxon>Uroviricota</taxon>
        <taxon>Caudoviricetes</taxon>
    </lineage>
</organism>
<evidence type="ECO:0000313" key="1">
    <source>
        <dbReference type="EMBL" id="DAD79899.1"/>
    </source>
</evidence>